<gene>
    <name evidence="1" type="ORF">BCF38_12321</name>
    <name evidence="2" type="ORF">SAMN05421539_12321</name>
</gene>
<evidence type="ECO:0000313" key="3">
    <source>
        <dbReference type="Proteomes" id="UP000245839"/>
    </source>
</evidence>
<evidence type="ECO:0000313" key="4">
    <source>
        <dbReference type="Proteomes" id="UP000251571"/>
    </source>
</evidence>
<reference evidence="1 3" key="2">
    <citation type="submission" date="2018-03" db="EMBL/GenBank/DDBJ databases">
        <title>Genomic Encyclopedia of Archaeal and Bacterial Type Strains, Phase II (KMG-II): from individual species to whole genera.</title>
        <authorList>
            <person name="Goeker M."/>
        </authorList>
    </citation>
    <scope>NUCLEOTIDE SEQUENCE [LARGE SCALE GENOMIC DNA]</scope>
    <source>
        <strain evidence="1 3">DSM 25227</strain>
    </source>
</reference>
<dbReference type="OrthoDB" id="7107824at2"/>
<dbReference type="RefSeq" id="WP_109566481.1">
    <property type="nucleotide sequence ID" value="NZ_QGDJ01000023.1"/>
</dbReference>
<dbReference type="EMBL" id="UETC01000023">
    <property type="protein sequence ID" value="SSA51663.1"/>
    <property type="molecule type" value="Genomic_DNA"/>
</dbReference>
<protein>
    <recommendedName>
        <fullName evidence="5">Antibiotic biosynthesis monooxygenase</fullName>
    </recommendedName>
</protein>
<proteinExistence type="predicted"/>
<sequence>MFARVTPYQLKSGEREAALATLEKMKADIMKLPGLKQFINVLGEDGSGYVISLVESQELSDSNAEQVRALWGRMGPHLAAMPTPQGGEVVADWT</sequence>
<evidence type="ECO:0000313" key="2">
    <source>
        <dbReference type="EMBL" id="SSA51663.1"/>
    </source>
</evidence>
<reference evidence="2 4" key="1">
    <citation type="submission" date="2016-10" db="EMBL/GenBank/DDBJ databases">
        <authorList>
            <person name="Cai Z."/>
        </authorList>
    </citation>
    <scope>NUCLEOTIDE SEQUENCE [LARGE SCALE GENOMIC DNA]</scope>
    <source>
        <strain evidence="2 4">DSM 25227</strain>
    </source>
</reference>
<accession>A0A2Y9C980</accession>
<evidence type="ECO:0000313" key="1">
    <source>
        <dbReference type="EMBL" id="PWJ10511.1"/>
    </source>
</evidence>
<dbReference type="AlphaFoldDB" id="A0A2Y9C980"/>
<keyword evidence="3" id="KW-1185">Reference proteome</keyword>
<organism evidence="2 4">
    <name type="scientific">Jannaschia seohaensis</name>
    <dbReference type="NCBI Taxonomy" id="475081"/>
    <lineage>
        <taxon>Bacteria</taxon>
        <taxon>Pseudomonadati</taxon>
        <taxon>Pseudomonadota</taxon>
        <taxon>Alphaproteobacteria</taxon>
        <taxon>Rhodobacterales</taxon>
        <taxon>Roseobacteraceae</taxon>
        <taxon>Jannaschia</taxon>
    </lineage>
</organism>
<dbReference type="Proteomes" id="UP000245839">
    <property type="component" value="Unassembled WGS sequence"/>
</dbReference>
<evidence type="ECO:0008006" key="5">
    <source>
        <dbReference type="Google" id="ProtNLM"/>
    </source>
</evidence>
<name>A0A2Y9C980_9RHOB</name>
<dbReference type="EMBL" id="QGDJ01000023">
    <property type="protein sequence ID" value="PWJ10511.1"/>
    <property type="molecule type" value="Genomic_DNA"/>
</dbReference>
<dbReference type="Proteomes" id="UP000251571">
    <property type="component" value="Unassembled WGS sequence"/>
</dbReference>